<sequence length="193" mass="21582">MSNLSQEKARWLRIIAGDARTAYGKLSRSGTLVLVLEDGREVGVVFPKSLFAHLCGFEYYEDKNKTRYAKQERFFDDIVSPDFPASHVDYSHRHSGRGASVGKRRENTGKKVEIAASVFENVDDAEYIVESAKSGIVIFAGTGEWALGLSHQKNKRGERLGTFVPISLLKTDVLSPSVCRSGKHLRIVSSYWR</sequence>
<comment type="caution">
    <text evidence="1">The sequence shown here is derived from an EMBL/GenBank/DDBJ whole genome shotgun (WGS) entry which is preliminary data.</text>
</comment>
<accession>A0ABX1SX02</accession>
<evidence type="ECO:0008006" key="3">
    <source>
        <dbReference type="Google" id="ProtNLM"/>
    </source>
</evidence>
<dbReference type="RefSeq" id="WP_172145649.1">
    <property type="nucleotide sequence ID" value="NZ_JAAIIJ010000019.1"/>
</dbReference>
<gene>
    <name evidence="1" type="ORF">G1C94_0995</name>
</gene>
<protein>
    <recommendedName>
        <fullName evidence="3">Phage-Barnase-EndoU-ColicinE5/D-RelE like nuclease 4 domain-containing protein</fullName>
    </recommendedName>
</protein>
<dbReference type="EMBL" id="JAAIIJ010000019">
    <property type="protein sequence ID" value="NMN02373.1"/>
    <property type="molecule type" value="Genomic_DNA"/>
</dbReference>
<organism evidence="1 2">
    <name type="scientific">Bifidobacterium panos</name>
    <dbReference type="NCBI Taxonomy" id="2675321"/>
    <lineage>
        <taxon>Bacteria</taxon>
        <taxon>Bacillati</taxon>
        <taxon>Actinomycetota</taxon>
        <taxon>Actinomycetes</taxon>
        <taxon>Bifidobacteriales</taxon>
        <taxon>Bifidobacteriaceae</taxon>
        <taxon>Bifidobacterium</taxon>
    </lineage>
</organism>
<dbReference type="Proteomes" id="UP000553756">
    <property type="component" value="Unassembled WGS sequence"/>
</dbReference>
<reference evidence="1 2" key="1">
    <citation type="submission" date="2020-02" db="EMBL/GenBank/DDBJ databases">
        <title>Characterization of phylogenetic diversity of novel bifidobacterial species isolated in Czech ZOOs.</title>
        <authorList>
            <person name="Lugli G.A."/>
            <person name="Vera N.B."/>
            <person name="Ventura M."/>
        </authorList>
    </citation>
    <scope>NUCLEOTIDE SEQUENCE [LARGE SCALE GENOMIC DNA]</scope>
    <source>
        <strain evidence="1 2">DSM 109963</strain>
    </source>
</reference>
<keyword evidence="2" id="KW-1185">Reference proteome</keyword>
<name>A0ABX1SX02_9BIFI</name>
<proteinExistence type="predicted"/>
<evidence type="ECO:0000313" key="2">
    <source>
        <dbReference type="Proteomes" id="UP000553756"/>
    </source>
</evidence>
<evidence type="ECO:0000313" key="1">
    <source>
        <dbReference type="EMBL" id="NMN02373.1"/>
    </source>
</evidence>